<name>A0A5J4U459_9EUKA</name>
<accession>A0A5J4U459</accession>
<feature type="region of interest" description="Disordered" evidence="1">
    <location>
        <begin position="330"/>
        <end position="353"/>
    </location>
</feature>
<reference evidence="2 3" key="1">
    <citation type="submission" date="2019-03" db="EMBL/GenBank/DDBJ databases">
        <title>Single cell metagenomics reveals metabolic interactions within the superorganism composed of flagellate Streblomastix strix and complex community of Bacteroidetes bacteria on its surface.</title>
        <authorList>
            <person name="Treitli S.C."/>
            <person name="Kolisko M."/>
            <person name="Husnik F."/>
            <person name="Keeling P."/>
            <person name="Hampl V."/>
        </authorList>
    </citation>
    <scope>NUCLEOTIDE SEQUENCE [LARGE SCALE GENOMIC DNA]</scope>
    <source>
        <strain evidence="2">ST1C</strain>
    </source>
</reference>
<evidence type="ECO:0000313" key="2">
    <source>
        <dbReference type="EMBL" id="KAA6365124.1"/>
    </source>
</evidence>
<evidence type="ECO:0000313" key="3">
    <source>
        <dbReference type="Proteomes" id="UP000324800"/>
    </source>
</evidence>
<dbReference type="EMBL" id="SNRW01020803">
    <property type="protein sequence ID" value="KAA6365124.1"/>
    <property type="molecule type" value="Genomic_DNA"/>
</dbReference>
<evidence type="ECO:0000256" key="1">
    <source>
        <dbReference type="SAM" id="MobiDB-lite"/>
    </source>
</evidence>
<proteinExistence type="predicted"/>
<sequence>MTKRTSKTRGKEAETIIILEDEKDIPIQSNSAIDLVSRSIKTIQDQSIFQARLIETVALSLLEEKQRENWQLGIQYLTDFLGINDDDQVKKSTKEESQHKAIVISRRIILALITVAEKEKDNIQLDDLNNSLLNLILFLLQDLYEDKYEFELIDLSSFLPYVAQFKQKLSKQKPTSKGKKITIKADPEINDTKALLENISQFESEMKQMKDSVVPITSVLIQTPLIVTPQIKQQTKIAIKKDKKTAKKEFDEIISLFKQRESSNKPVHVVLIELSELIRVDPDLIDDLLTEQFKKYIILRHQSSDDRFFIAYMNLIRTIITSYHEAFDQKKNSEQPKINKTDKKDKSSKTRDQEGRSKIIIKIRVDHLHRIQQNNSLLLSSNKYVILSLLLLLQTIMKHEKQKNFKDSIDVNTISKIIQRINSFGPILKPYPSLDEYFDISAPSLSQHVQAQSLV</sequence>
<feature type="non-terminal residue" evidence="2">
    <location>
        <position position="455"/>
    </location>
</feature>
<organism evidence="2 3">
    <name type="scientific">Streblomastix strix</name>
    <dbReference type="NCBI Taxonomy" id="222440"/>
    <lineage>
        <taxon>Eukaryota</taxon>
        <taxon>Metamonada</taxon>
        <taxon>Preaxostyla</taxon>
        <taxon>Oxymonadida</taxon>
        <taxon>Streblomastigidae</taxon>
        <taxon>Streblomastix</taxon>
    </lineage>
</organism>
<comment type="caution">
    <text evidence="2">The sequence shown here is derived from an EMBL/GenBank/DDBJ whole genome shotgun (WGS) entry which is preliminary data.</text>
</comment>
<dbReference type="Proteomes" id="UP000324800">
    <property type="component" value="Unassembled WGS sequence"/>
</dbReference>
<protein>
    <submittedName>
        <fullName evidence="2">Uncharacterized protein</fullName>
    </submittedName>
</protein>
<dbReference type="AlphaFoldDB" id="A0A5J4U459"/>
<gene>
    <name evidence="2" type="ORF">EZS28_039350</name>
</gene>